<evidence type="ECO:0000256" key="7">
    <source>
        <dbReference type="ARBA" id="ARBA00023136"/>
    </source>
</evidence>
<gene>
    <name evidence="12" type="ORF">PSIN1315_LOCUS12340</name>
</gene>
<dbReference type="Pfam" id="PF05008">
    <property type="entry name" value="V-SNARE"/>
    <property type="match status" value="1"/>
</dbReference>
<dbReference type="SMART" id="SM00397">
    <property type="entry name" value="t_SNARE"/>
    <property type="match status" value="1"/>
</dbReference>
<dbReference type="CDD" id="cd15862">
    <property type="entry name" value="SNARE_Vti1"/>
    <property type="match status" value="1"/>
</dbReference>
<dbReference type="GO" id="GO:0000149">
    <property type="term" value="F:SNARE binding"/>
    <property type="evidence" value="ECO:0007669"/>
    <property type="project" value="TreeGrafter"/>
</dbReference>
<evidence type="ECO:0000256" key="4">
    <source>
        <dbReference type="ARBA" id="ARBA00022927"/>
    </source>
</evidence>
<evidence type="ECO:0000256" key="8">
    <source>
        <dbReference type="ARBA" id="ARBA00060376"/>
    </source>
</evidence>
<feature type="domain" description="T-SNARE coiled-coil homology" evidence="11">
    <location>
        <begin position="117"/>
        <end position="184"/>
    </location>
</feature>
<evidence type="ECO:0000256" key="1">
    <source>
        <dbReference type="ARBA" id="ARBA00006108"/>
    </source>
</evidence>
<accession>A0A7S3FIA0</accession>
<feature type="coiled-coil region" evidence="9">
    <location>
        <begin position="38"/>
        <end position="87"/>
    </location>
</feature>
<dbReference type="GO" id="GO:0006886">
    <property type="term" value="P:intracellular protein transport"/>
    <property type="evidence" value="ECO:0007669"/>
    <property type="project" value="InterPro"/>
</dbReference>
<dbReference type="InterPro" id="IPR038407">
    <property type="entry name" value="v-SNARE_N_sf"/>
</dbReference>
<keyword evidence="3 10" id="KW-0812">Transmembrane</keyword>
<comment type="subcellular location">
    <subcellularLocation>
        <location evidence="8">Prevacuolar compartment membrane</location>
        <topology evidence="8">Single-pass type IV membrane protein</topology>
    </subcellularLocation>
</comment>
<evidence type="ECO:0000313" key="12">
    <source>
        <dbReference type="EMBL" id="CAE0149533.1"/>
    </source>
</evidence>
<dbReference type="Gene3D" id="1.20.58.400">
    <property type="entry name" value="t-snare proteins"/>
    <property type="match status" value="1"/>
</dbReference>
<dbReference type="GO" id="GO:0005484">
    <property type="term" value="F:SNAP receptor activity"/>
    <property type="evidence" value="ECO:0007669"/>
    <property type="project" value="InterPro"/>
</dbReference>
<dbReference type="AlphaFoldDB" id="A0A7S3FIA0"/>
<dbReference type="GO" id="GO:0012507">
    <property type="term" value="C:ER to Golgi transport vesicle membrane"/>
    <property type="evidence" value="ECO:0007669"/>
    <property type="project" value="TreeGrafter"/>
</dbReference>
<organism evidence="12">
    <name type="scientific">Prasinoderma singulare</name>
    <dbReference type="NCBI Taxonomy" id="676789"/>
    <lineage>
        <taxon>Eukaryota</taxon>
        <taxon>Viridiplantae</taxon>
        <taxon>Prasinodermophyta</taxon>
        <taxon>Prasinodermophyceae</taxon>
        <taxon>Prasinodermales</taxon>
        <taxon>Prasinodermaceae</taxon>
        <taxon>Prasinoderma</taxon>
    </lineage>
</organism>
<dbReference type="SUPFAM" id="SSF58038">
    <property type="entry name" value="SNARE fusion complex"/>
    <property type="match status" value="1"/>
</dbReference>
<evidence type="ECO:0000256" key="2">
    <source>
        <dbReference type="ARBA" id="ARBA00022448"/>
    </source>
</evidence>
<dbReference type="PANTHER" id="PTHR21230">
    <property type="entry name" value="VESICLE TRANSPORT V-SNARE PROTEIN VTI1-RELATED"/>
    <property type="match status" value="1"/>
</dbReference>
<dbReference type="Gene3D" id="1.20.5.110">
    <property type="match status" value="1"/>
</dbReference>
<dbReference type="InterPro" id="IPR027027">
    <property type="entry name" value="GOSR2/Membrin/Bos1"/>
</dbReference>
<keyword evidence="2" id="KW-0813">Transport</keyword>
<dbReference type="PIRSF" id="PIRSF028865">
    <property type="entry name" value="Membrin-2"/>
    <property type="match status" value="1"/>
</dbReference>
<keyword evidence="5 10" id="KW-1133">Transmembrane helix</keyword>
<dbReference type="GO" id="GO:0006906">
    <property type="term" value="P:vesicle fusion"/>
    <property type="evidence" value="ECO:0007669"/>
    <property type="project" value="TreeGrafter"/>
</dbReference>
<name>A0A7S3FIA0_9VIRI</name>
<evidence type="ECO:0000256" key="5">
    <source>
        <dbReference type="ARBA" id="ARBA00022989"/>
    </source>
</evidence>
<proteinExistence type="inferred from homology"/>
<comment type="similarity">
    <text evidence="1">Belongs to the VTI1 family.</text>
</comment>
<dbReference type="GO" id="GO:0005789">
    <property type="term" value="C:endoplasmic reticulum membrane"/>
    <property type="evidence" value="ECO:0007669"/>
    <property type="project" value="TreeGrafter"/>
</dbReference>
<sequence>MSGVFEGYEREFKDLSSAVQRKTQALEGMGGEARKAKLAELDGDLAEAESLIRRMDLEARTQPPEAKGRLLARLRDYKADLNGLKKDAKRLAMPRAGDASRAELLGDSASAADQRNRLLTTTDRLQRSSDRIEEGKRTILETEELGVSILQDLHQQRQTITHARDTLHSTDDNLSRGRRLISSMARRMVQNKIIMYAIILLLIAAIIFIAYKKLGGHK</sequence>
<dbReference type="FunFam" id="1.20.58.400:FF:000001">
    <property type="entry name" value="Vesicle transport through interaction with t-SNAREs homolog 1A"/>
    <property type="match status" value="1"/>
</dbReference>
<dbReference type="GO" id="GO:0031201">
    <property type="term" value="C:SNARE complex"/>
    <property type="evidence" value="ECO:0007669"/>
    <property type="project" value="TreeGrafter"/>
</dbReference>
<dbReference type="GO" id="GO:0005794">
    <property type="term" value="C:Golgi apparatus"/>
    <property type="evidence" value="ECO:0007669"/>
    <property type="project" value="InterPro"/>
</dbReference>
<reference evidence="12" key="1">
    <citation type="submission" date="2021-01" db="EMBL/GenBank/DDBJ databases">
        <authorList>
            <person name="Corre E."/>
            <person name="Pelletier E."/>
            <person name="Niang G."/>
            <person name="Scheremetjew M."/>
            <person name="Finn R."/>
            <person name="Kale V."/>
            <person name="Holt S."/>
            <person name="Cochrane G."/>
            <person name="Meng A."/>
            <person name="Brown T."/>
            <person name="Cohen L."/>
        </authorList>
    </citation>
    <scope>NUCLEOTIDE SEQUENCE</scope>
    <source>
        <strain evidence="12">RCC927</strain>
    </source>
</reference>
<dbReference type="Pfam" id="PF12352">
    <property type="entry name" value="V-SNARE_C"/>
    <property type="match status" value="1"/>
</dbReference>
<evidence type="ECO:0000256" key="10">
    <source>
        <dbReference type="SAM" id="Phobius"/>
    </source>
</evidence>
<dbReference type="InterPro" id="IPR010989">
    <property type="entry name" value="SNARE"/>
</dbReference>
<keyword evidence="7 10" id="KW-0472">Membrane</keyword>
<dbReference type="InterPro" id="IPR007705">
    <property type="entry name" value="Vesicle_trsprt_v-SNARE_N"/>
</dbReference>
<dbReference type="EMBL" id="HBHY01019270">
    <property type="protein sequence ID" value="CAE0149533.1"/>
    <property type="molecule type" value="Transcribed_RNA"/>
</dbReference>
<evidence type="ECO:0000256" key="9">
    <source>
        <dbReference type="SAM" id="Coils"/>
    </source>
</evidence>
<feature type="transmembrane region" description="Helical" evidence="10">
    <location>
        <begin position="193"/>
        <end position="211"/>
    </location>
</feature>
<dbReference type="FunFam" id="1.20.5.110:FF:000002">
    <property type="entry name" value="Vesicle transport through interaction with t-SNAREsB"/>
    <property type="match status" value="1"/>
</dbReference>
<evidence type="ECO:0000256" key="3">
    <source>
        <dbReference type="ARBA" id="ARBA00022692"/>
    </source>
</evidence>
<keyword evidence="4" id="KW-0653">Protein transport</keyword>
<evidence type="ECO:0000259" key="11">
    <source>
        <dbReference type="SMART" id="SM00397"/>
    </source>
</evidence>
<protein>
    <recommendedName>
        <fullName evidence="11">t-SNARE coiled-coil homology domain-containing protein</fullName>
    </recommendedName>
</protein>
<dbReference type="GO" id="GO:0031902">
    <property type="term" value="C:late endosome membrane"/>
    <property type="evidence" value="ECO:0007669"/>
    <property type="project" value="TreeGrafter"/>
</dbReference>
<evidence type="ECO:0000256" key="6">
    <source>
        <dbReference type="ARBA" id="ARBA00023054"/>
    </source>
</evidence>
<keyword evidence="6 9" id="KW-0175">Coiled coil</keyword>
<dbReference type="SUPFAM" id="SSF47661">
    <property type="entry name" value="t-snare proteins"/>
    <property type="match status" value="1"/>
</dbReference>
<dbReference type="InterPro" id="IPR000727">
    <property type="entry name" value="T_SNARE_dom"/>
</dbReference>
<dbReference type="PANTHER" id="PTHR21230:SF26">
    <property type="entry name" value="VESICLE TRANSPORT THROUGH INTERACTION WITH T-SNARES HOMOLOG 1A"/>
    <property type="match status" value="1"/>
</dbReference>